<dbReference type="Gene3D" id="3.30.240.20">
    <property type="entry name" value="bsu07140 like domains"/>
    <property type="match status" value="2"/>
</dbReference>
<evidence type="ECO:0000256" key="6">
    <source>
        <dbReference type="ARBA" id="ARBA00023136"/>
    </source>
</evidence>
<keyword evidence="6 7" id="KW-0472">Membrane</keyword>
<feature type="transmembrane region" description="Helical" evidence="7">
    <location>
        <begin position="6"/>
        <end position="26"/>
    </location>
</feature>
<evidence type="ECO:0000313" key="10">
    <source>
        <dbReference type="EMBL" id="SDL97337.1"/>
    </source>
</evidence>
<comment type="subcellular location">
    <subcellularLocation>
        <location evidence="1">Cell membrane</location>
        <topology evidence="1">Multi-pass membrane protein</topology>
    </subcellularLocation>
</comment>
<dbReference type="EMBL" id="FNHF01000001">
    <property type="protein sequence ID" value="SDL97337.1"/>
    <property type="molecule type" value="Genomic_DNA"/>
</dbReference>
<protein>
    <submittedName>
        <fullName evidence="10">Uncharacterized membrane protein YcaP, DUF421 family</fullName>
    </submittedName>
</protein>
<sequence>MDNAVSILVETIFGFFALFLITKFLGKTQITQLTAFDFIAALILGELVGNALFDDQAGLFEIGYAVLLWGILLYVTEIATQKFKKTRRLLEGMPAIIINKGHLQREQMKKSKLDINQLQHLLRAKGAFSVNEVAFAILETDGSISVMKKSQAQPPTRQDMNLQPQEPLLAFTLISDGEILYDNLLEANLDEKWLHTELSKQEVQSPKEVFFAEWKEGHPLHIQPY</sequence>
<evidence type="ECO:0000256" key="4">
    <source>
        <dbReference type="ARBA" id="ARBA00022692"/>
    </source>
</evidence>
<dbReference type="InterPro" id="IPR023090">
    <property type="entry name" value="UPF0702_alpha/beta_dom_sf"/>
</dbReference>
<feature type="domain" description="YetF C-terminal" evidence="8">
    <location>
        <begin position="81"/>
        <end position="215"/>
    </location>
</feature>
<evidence type="ECO:0000256" key="2">
    <source>
        <dbReference type="ARBA" id="ARBA00006448"/>
    </source>
</evidence>
<reference evidence="11" key="1">
    <citation type="submission" date="2016-10" db="EMBL/GenBank/DDBJ databases">
        <authorList>
            <person name="Varghese N."/>
            <person name="Submissions S."/>
        </authorList>
    </citation>
    <scope>NUCLEOTIDE SEQUENCE [LARGE SCALE GENOMIC DNA]</scope>
    <source>
        <strain evidence="11">CGMCC 1.6199</strain>
    </source>
</reference>
<accession>A0A1G9PGJ9</accession>
<comment type="similarity">
    <text evidence="2">Belongs to the UPF0702 family.</text>
</comment>
<dbReference type="RefSeq" id="WP_074598066.1">
    <property type="nucleotide sequence ID" value="NZ_FNHF01000001.1"/>
</dbReference>
<dbReference type="Pfam" id="PF04239">
    <property type="entry name" value="DUF421"/>
    <property type="match status" value="1"/>
</dbReference>
<keyword evidence="4 7" id="KW-0812">Transmembrane</keyword>
<name>A0A1G9PGJ9_9BACI</name>
<keyword evidence="5 7" id="KW-1133">Transmembrane helix</keyword>
<organism evidence="10 11">
    <name type="scientific">Sediminibacillus halophilus</name>
    <dbReference type="NCBI Taxonomy" id="482461"/>
    <lineage>
        <taxon>Bacteria</taxon>
        <taxon>Bacillati</taxon>
        <taxon>Bacillota</taxon>
        <taxon>Bacilli</taxon>
        <taxon>Bacillales</taxon>
        <taxon>Bacillaceae</taxon>
        <taxon>Sediminibacillus</taxon>
    </lineage>
</organism>
<dbReference type="PANTHER" id="PTHR34582">
    <property type="entry name" value="UPF0702 TRANSMEMBRANE PROTEIN YCAP"/>
    <property type="match status" value="1"/>
</dbReference>
<dbReference type="Proteomes" id="UP000182347">
    <property type="component" value="Unassembled WGS sequence"/>
</dbReference>
<dbReference type="GO" id="GO:0005886">
    <property type="term" value="C:plasma membrane"/>
    <property type="evidence" value="ECO:0007669"/>
    <property type="project" value="UniProtKB-SubCell"/>
</dbReference>
<evidence type="ECO:0000259" key="8">
    <source>
        <dbReference type="Pfam" id="PF04239"/>
    </source>
</evidence>
<dbReference type="InterPro" id="IPR048454">
    <property type="entry name" value="YetF_N"/>
</dbReference>
<dbReference type="PANTHER" id="PTHR34582:SF5">
    <property type="entry name" value="UPF0702 TRANSMEMBRANE PROTEIN YETF"/>
    <property type="match status" value="1"/>
</dbReference>
<dbReference type="Pfam" id="PF20730">
    <property type="entry name" value="YetF_N"/>
    <property type="match status" value="1"/>
</dbReference>
<dbReference type="STRING" id="482461.SAMN05216244_1404"/>
<feature type="domain" description="YetF-like N-terminal transmembrane" evidence="9">
    <location>
        <begin position="5"/>
        <end position="78"/>
    </location>
</feature>
<evidence type="ECO:0000256" key="1">
    <source>
        <dbReference type="ARBA" id="ARBA00004651"/>
    </source>
</evidence>
<evidence type="ECO:0000256" key="3">
    <source>
        <dbReference type="ARBA" id="ARBA00022475"/>
    </source>
</evidence>
<keyword evidence="11" id="KW-1185">Reference proteome</keyword>
<dbReference type="InterPro" id="IPR007353">
    <property type="entry name" value="DUF421"/>
</dbReference>
<keyword evidence="3" id="KW-1003">Cell membrane</keyword>
<evidence type="ECO:0000259" key="9">
    <source>
        <dbReference type="Pfam" id="PF20730"/>
    </source>
</evidence>
<evidence type="ECO:0000256" key="7">
    <source>
        <dbReference type="SAM" id="Phobius"/>
    </source>
</evidence>
<feature type="transmembrane region" description="Helical" evidence="7">
    <location>
        <begin position="59"/>
        <end position="79"/>
    </location>
</feature>
<evidence type="ECO:0000256" key="5">
    <source>
        <dbReference type="ARBA" id="ARBA00022989"/>
    </source>
</evidence>
<dbReference type="OrthoDB" id="1076133at2"/>
<proteinExistence type="inferred from homology"/>
<feature type="transmembrane region" description="Helical" evidence="7">
    <location>
        <begin position="33"/>
        <end position="53"/>
    </location>
</feature>
<dbReference type="AlphaFoldDB" id="A0A1G9PGJ9"/>
<evidence type="ECO:0000313" key="11">
    <source>
        <dbReference type="Proteomes" id="UP000182347"/>
    </source>
</evidence>
<gene>
    <name evidence="10" type="ORF">SAMN05216244_1404</name>
</gene>